<name>A0A1I4HGC6_9FIRM</name>
<dbReference type="AlphaFoldDB" id="A0A1I4HGC6"/>
<reference evidence="3 4" key="1">
    <citation type="submission" date="2016-10" db="EMBL/GenBank/DDBJ databases">
        <authorList>
            <person name="de Groot N.N."/>
        </authorList>
    </citation>
    <scope>NUCLEOTIDE SEQUENCE [LARGE SCALE GENOMIC DNA]</scope>
    <source>
        <strain evidence="3 4">ATCC 51327</strain>
    </source>
</reference>
<proteinExistence type="predicted"/>
<accession>A0A1I4HGC6</accession>
<keyword evidence="1" id="KW-0808">Transferase</keyword>
<dbReference type="InterPro" id="IPR013011">
    <property type="entry name" value="PTS_EIIB_2"/>
</dbReference>
<feature type="domain" description="PTS EIIB type-2" evidence="2">
    <location>
        <begin position="1"/>
        <end position="90"/>
    </location>
</feature>
<dbReference type="CDD" id="cd05563">
    <property type="entry name" value="PTS_IIB_ascorbate"/>
    <property type="match status" value="1"/>
</dbReference>
<protein>
    <submittedName>
        <fullName evidence="3">PTS system IIB component, L-Asc family</fullName>
    </submittedName>
</protein>
<sequence length="91" mass="9892">MRILAVCGMGLGSSLVLKMNIEKVMDQEGIKGTVDVKDLSSIQGEKADFIFASEEIGKKIDHPAEVISVKNMTDRNEIKEKVLTAAAKLSK</sequence>
<dbReference type="PROSITE" id="PS51099">
    <property type="entry name" value="PTS_EIIB_TYPE_2"/>
    <property type="match status" value="1"/>
</dbReference>
<dbReference type="STRING" id="29563.SAMN02983006_01084"/>
<dbReference type="GO" id="GO:0009401">
    <property type="term" value="P:phosphoenolpyruvate-dependent sugar phosphotransferase system"/>
    <property type="evidence" value="ECO:0007669"/>
    <property type="project" value="InterPro"/>
</dbReference>
<dbReference type="InterPro" id="IPR003501">
    <property type="entry name" value="PTS_EIIB_2/3"/>
</dbReference>
<evidence type="ECO:0000313" key="3">
    <source>
        <dbReference type="EMBL" id="SFL41358.1"/>
    </source>
</evidence>
<dbReference type="Pfam" id="PF02302">
    <property type="entry name" value="PTS_IIB"/>
    <property type="match status" value="1"/>
</dbReference>
<dbReference type="SUPFAM" id="SSF52794">
    <property type="entry name" value="PTS system IIB component-like"/>
    <property type="match status" value="1"/>
</dbReference>
<evidence type="ECO:0000313" key="4">
    <source>
        <dbReference type="Proteomes" id="UP000199006"/>
    </source>
</evidence>
<dbReference type="GO" id="GO:0008982">
    <property type="term" value="F:protein-N(PI)-phosphohistidine-sugar phosphotransferase activity"/>
    <property type="evidence" value="ECO:0007669"/>
    <property type="project" value="InterPro"/>
</dbReference>
<evidence type="ECO:0000259" key="2">
    <source>
        <dbReference type="PROSITE" id="PS51099"/>
    </source>
</evidence>
<dbReference type="EMBL" id="FOTI01000011">
    <property type="protein sequence ID" value="SFL41358.1"/>
    <property type="molecule type" value="Genomic_DNA"/>
</dbReference>
<dbReference type="Proteomes" id="UP000199006">
    <property type="component" value="Unassembled WGS sequence"/>
</dbReference>
<organism evidence="3 4">
    <name type="scientific">Halanaerobium salsuginis</name>
    <dbReference type="NCBI Taxonomy" id="29563"/>
    <lineage>
        <taxon>Bacteria</taxon>
        <taxon>Bacillati</taxon>
        <taxon>Bacillota</taxon>
        <taxon>Clostridia</taxon>
        <taxon>Halanaerobiales</taxon>
        <taxon>Halanaerobiaceae</taxon>
        <taxon>Halanaerobium</taxon>
    </lineage>
</organism>
<dbReference type="RefSeq" id="WP_089860782.1">
    <property type="nucleotide sequence ID" value="NZ_FOTI01000011.1"/>
</dbReference>
<dbReference type="InterPro" id="IPR036095">
    <property type="entry name" value="PTS_EIIB-like_sf"/>
</dbReference>
<dbReference type="OrthoDB" id="6603449at2"/>
<evidence type="ECO:0000256" key="1">
    <source>
        <dbReference type="ARBA" id="ARBA00022679"/>
    </source>
</evidence>
<keyword evidence="4" id="KW-1185">Reference proteome</keyword>
<dbReference type="Gene3D" id="3.40.50.2300">
    <property type="match status" value="1"/>
</dbReference>
<gene>
    <name evidence="3" type="ORF">SAMN02983006_01084</name>
</gene>